<reference evidence="2 3" key="1">
    <citation type="journal article" date="2016" name="Mol. Biol. Evol.">
        <title>Comparative Genomics of Early-Diverging Mushroom-Forming Fungi Provides Insights into the Origins of Lignocellulose Decay Capabilities.</title>
        <authorList>
            <person name="Nagy L.G."/>
            <person name="Riley R."/>
            <person name="Tritt A."/>
            <person name="Adam C."/>
            <person name="Daum C."/>
            <person name="Floudas D."/>
            <person name="Sun H."/>
            <person name="Yadav J.S."/>
            <person name="Pangilinan J."/>
            <person name="Larsson K.H."/>
            <person name="Matsuura K."/>
            <person name="Barry K."/>
            <person name="Labutti K."/>
            <person name="Kuo R."/>
            <person name="Ohm R.A."/>
            <person name="Bhattacharya S.S."/>
            <person name="Shirouzu T."/>
            <person name="Yoshinaga Y."/>
            <person name="Martin F.M."/>
            <person name="Grigoriev I.V."/>
            <person name="Hibbett D.S."/>
        </authorList>
    </citation>
    <scope>NUCLEOTIDE SEQUENCE [LARGE SCALE GENOMIC DNA]</scope>
    <source>
        <strain evidence="2 3">L-15889</strain>
    </source>
</reference>
<dbReference type="Proteomes" id="UP000076727">
    <property type="component" value="Unassembled WGS sequence"/>
</dbReference>
<proteinExistence type="predicted"/>
<evidence type="ECO:0000313" key="2">
    <source>
        <dbReference type="EMBL" id="KZT71720.1"/>
    </source>
</evidence>
<feature type="region of interest" description="Disordered" evidence="1">
    <location>
        <begin position="75"/>
        <end position="110"/>
    </location>
</feature>
<organism evidence="2 3">
    <name type="scientific">Daedalea quercina L-15889</name>
    <dbReference type="NCBI Taxonomy" id="1314783"/>
    <lineage>
        <taxon>Eukaryota</taxon>
        <taxon>Fungi</taxon>
        <taxon>Dikarya</taxon>
        <taxon>Basidiomycota</taxon>
        <taxon>Agaricomycotina</taxon>
        <taxon>Agaricomycetes</taxon>
        <taxon>Polyporales</taxon>
        <taxon>Fomitopsis</taxon>
    </lineage>
</organism>
<keyword evidence="3" id="KW-1185">Reference proteome</keyword>
<evidence type="ECO:0000313" key="3">
    <source>
        <dbReference type="Proteomes" id="UP000076727"/>
    </source>
</evidence>
<protein>
    <submittedName>
        <fullName evidence="2">Uncharacterized protein</fullName>
    </submittedName>
</protein>
<sequence length="277" mass="30979">MRSQAGFKQPETGHPTSAVQYRGSISIRSRSRWLTFLFACRGVAAGGEEGGHTHPTPSTAAIRLYMPDHTMSCDLPNANARQLDPHSRGQGTSSSGRCTPRGTEDRSLCGPSLGRISISDGDGYLRYIGRYVFAGISVHGWARHSIRPMCARGGRHREALERDDRSKLLCSAIWVTPIPFVRPMGSWEPRQQPCGHPLPDHRRPAVWSLYSYRRRCDSPQFDTLTIIMQKELACTFWLASSRDNCRRGLLRYDLRHVSWLASQTVASSDTAVRLAGR</sequence>
<evidence type="ECO:0000256" key="1">
    <source>
        <dbReference type="SAM" id="MobiDB-lite"/>
    </source>
</evidence>
<dbReference type="AlphaFoldDB" id="A0A165SA64"/>
<accession>A0A165SA64</accession>
<gene>
    <name evidence="2" type="ORF">DAEQUDRAFT_95028</name>
</gene>
<dbReference type="EMBL" id="KV429044">
    <property type="protein sequence ID" value="KZT71720.1"/>
    <property type="molecule type" value="Genomic_DNA"/>
</dbReference>
<name>A0A165SA64_9APHY</name>